<keyword evidence="8" id="KW-1185">Reference proteome</keyword>
<dbReference type="Pfam" id="PF05577">
    <property type="entry name" value="Peptidase_S28"/>
    <property type="match status" value="1"/>
</dbReference>
<comment type="similarity">
    <text evidence="1">Belongs to the peptidase S28 family.</text>
</comment>
<dbReference type="SUPFAM" id="SSF53474">
    <property type="entry name" value="alpha/beta-Hydrolases"/>
    <property type="match status" value="1"/>
</dbReference>
<dbReference type="FunFam" id="3.40.50.1820:FF:000368">
    <property type="entry name" value="Unplaced genomic scaffold supercont2.8, whole genome shotgun sequence"/>
    <property type="match status" value="1"/>
</dbReference>
<evidence type="ECO:0008006" key="9">
    <source>
        <dbReference type="Google" id="ProtNLM"/>
    </source>
</evidence>
<evidence type="ECO:0000256" key="1">
    <source>
        <dbReference type="ARBA" id="ARBA00011079"/>
    </source>
</evidence>
<dbReference type="InterPro" id="IPR029058">
    <property type="entry name" value="AB_hydrolase_fold"/>
</dbReference>
<feature type="chain" id="PRO_5025510536" description="Peptidase S28" evidence="6">
    <location>
        <begin position="19"/>
        <end position="547"/>
    </location>
</feature>
<dbReference type="Proteomes" id="UP000799757">
    <property type="component" value="Unassembled WGS sequence"/>
</dbReference>
<protein>
    <recommendedName>
        <fullName evidence="9">Peptidase S28</fullName>
    </recommendedName>
</protein>
<proteinExistence type="inferred from homology"/>
<evidence type="ECO:0000313" key="7">
    <source>
        <dbReference type="EMBL" id="KAF2795235.1"/>
    </source>
</evidence>
<evidence type="ECO:0000256" key="2">
    <source>
        <dbReference type="ARBA" id="ARBA00022670"/>
    </source>
</evidence>
<name>A0A6A6XH66_9PLEO</name>
<gene>
    <name evidence="7" type="ORF">K505DRAFT_302501</name>
</gene>
<keyword evidence="3 6" id="KW-0732">Signal</keyword>
<dbReference type="PANTHER" id="PTHR11010:SF117">
    <property type="entry name" value="SERINE PROTEASE 16"/>
    <property type="match status" value="1"/>
</dbReference>
<evidence type="ECO:0000256" key="3">
    <source>
        <dbReference type="ARBA" id="ARBA00022729"/>
    </source>
</evidence>
<keyword evidence="4" id="KW-0378">Hydrolase</keyword>
<keyword evidence="2" id="KW-0645">Protease</keyword>
<dbReference type="GO" id="GO:0008239">
    <property type="term" value="F:dipeptidyl-peptidase activity"/>
    <property type="evidence" value="ECO:0007669"/>
    <property type="project" value="TreeGrafter"/>
</dbReference>
<keyword evidence="5" id="KW-0325">Glycoprotein</keyword>
<evidence type="ECO:0000313" key="8">
    <source>
        <dbReference type="Proteomes" id="UP000799757"/>
    </source>
</evidence>
<sequence length="547" mass="61231">MHLPVIVSGLLFGLQASAIRLGRPTVSELRKEVQQASARSLAKRADTNPALLYPAYNLSVPVDFFHNETRYEPHSNATFNLRYWIDTSNYKPGGPVFVLLSGETSGVGRLPFLQKGIVAQVTQATGGIGVILEHRYYGTSFPTLDISTENLRFLSTEQSLAEIDYFARHVKFEGIDEDLTAPNTPWIAYGGSYAGAQAAFLRVVYPETFWGTISSSGVTKAIYDYWEYFEPARLFAPPDCVSATQLMVDVVDNILLKKNNTATISTLKKAFGLGGITDNRDFANVLTNGIYGLQSTSWDPEENSPDFFYYCGNMSTTLINKDREPLRPTVTDLLHSAGYDNDTSAENILLNAIGYLGRTSVAAWNESDETQDAYFTILDAEFYAQDDIAQQTWRSWDYQVCTEWGYIQTGNTPANIKPLVSRTLDLEYLTEFCVLAFNITTPPDVEKVNKYGAFDIEYERLAILGGNADPWRPATPLADGARKRNSTTEKPVLEIAHAVHHWEENGVFPNQTTPLIPPPQVVYAQQFLKNFVVDWLKDFKGQDHYEL</sequence>
<evidence type="ECO:0000256" key="6">
    <source>
        <dbReference type="SAM" id="SignalP"/>
    </source>
</evidence>
<dbReference type="EMBL" id="MU001865">
    <property type="protein sequence ID" value="KAF2795235.1"/>
    <property type="molecule type" value="Genomic_DNA"/>
</dbReference>
<evidence type="ECO:0000256" key="4">
    <source>
        <dbReference type="ARBA" id="ARBA00022801"/>
    </source>
</evidence>
<organism evidence="7 8">
    <name type="scientific">Melanomma pulvis-pyrius CBS 109.77</name>
    <dbReference type="NCBI Taxonomy" id="1314802"/>
    <lineage>
        <taxon>Eukaryota</taxon>
        <taxon>Fungi</taxon>
        <taxon>Dikarya</taxon>
        <taxon>Ascomycota</taxon>
        <taxon>Pezizomycotina</taxon>
        <taxon>Dothideomycetes</taxon>
        <taxon>Pleosporomycetidae</taxon>
        <taxon>Pleosporales</taxon>
        <taxon>Melanommataceae</taxon>
        <taxon>Melanomma</taxon>
    </lineage>
</organism>
<dbReference type="GO" id="GO:0070008">
    <property type="term" value="F:serine-type exopeptidase activity"/>
    <property type="evidence" value="ECO:0007669"/>
    <property type="project" value="InterPro"/>
</dbReference>
<dbReference type="InterPro" id="IPR008758">
    <property type="entry name" value="Peptidase_S28"/>
</dbReference>
<accession>A0A6A6XH66</accession>
<dbReference type="FunFam" id="3.40.50.1820:FF:000251">
    <property type="entry name" value="Extracelular serine carboxypeptidase, putative"/>
    <property type="match status" value="1"/>
</dbReference>
<dbReference type="AlphaFoldDB" id="A0A6A6XH66"/>
<feature type="signal peptide" evidence="6">
    <location>
        <begin position="1"/>
        <end position="18"/>
    </location>
</feature>
<dbReference type="GO" id="GO:0006508">
    <property type="term" value="P:proteolysis"/>
    <property type="evidence" value="ECO:0007669"/>
    <property type="project" value="UniProtKB-KW"/>
</dbReference>
<dbReference type="PANTHER" id="PTHR11010">
    <property type="entry name" value="PROTEASE S28 PRO-X CARBOXYPEPTIDASE-RELATED"/>
    <property type="match status" value="1"/>
</dbReference>
<reference evidence="7" key="1">
    <citation type="journal article" date="2020" name="Stud. Mycol.">
        <title>101 Dothideomycetes genomes: a test case for predicting lifestyles and emergence of pathogens.</title>
        <authorList>
            <person name="Haridas S."/>
            <person name="Albert R."/>
            <person name="Binder M."/>
            <person name="Bloem J."/>
            <person name="Labutti K."/>
            <person name="Salamov A."/>
            <person name="Andreopoulos B."/>
            <person name="Baker S."/>
            <person name="Barry K."/>
            <person name="Bills G."/>
            <person name="Bluhm B."/>
            <person name="Cannon C."/>
            <person name="Castanera R."/>
            <person name="Culley D."/>
            <person name="Daum C."/>
            <person name="Ezra D."/>
            <person name="Gonzalez J."/>
            <person name="Henrissat B."/>
            <person name="Kuo A."/>
            <person name="Liang C."/>
            <person name="Lipzen A."/>
            <person name="Lutzoni F."/>
            <person name="Magnuson J."/>
            <person name="Mondo S."/>
            <person name="Nolan M."/>
            <person name="Ohm R."/>
            <person name="Pangilinan J."/>
            <person name="Park H.-J."/>
            <person name="Ramirez L."/>
            <person name="Alfaro M."/>
            <person name="Sun H."/>
            <person name="Tritt A."/>
            <person name="Yoshinaga Y."/>
            <person name="Zwiers L.-H."/>
            <person name="Turgeon B."/>
            <person name="Goodwin S."/>
            <person name="Spatafora J."/>
            <person name="Crous P."/>
            <person name="Grigoriev I."/>
        </authorList>
    </citation>
    <scope>NUCLEOTIDE SEQUENCE</scope>
    <source>
        <strain evidence="7">CBS 109.77</strain>
    </source>
</reference>
<dbReference type="Gene3D" id="3.40.50.1820">
    <property type="entry name" value="alpha/beta hydrolase"/>
    <property type="match status" value="2"/>
</dbReference>
<evidence type="ECO:0000256" key="5">
    <source>
        <dbReference type="ARBA" id="ARBA00023180"/>
    </source>
</evidence>
<dbReference type="OrthoDB" id="1735038at2759"/>